<feature type="signal peptide" evidence="1">
    <location>
        <begin position="1"/>
        <end position="21"/>
    </location>
</feature>
<proteinExistence type="predicted"/>
<gene>
    <name evidence="2" type="ORF">SAMN04487962_1133</name>
</gene>
<dbReference type="EMBL" id="FOHZ01000013">
    <property type="protein sequence ID" value="SET57879.1"/>
    <property type="molecule type" value="Genomic_DNA"/>
</dbReference>
<organism evidence="2 3">
    <name type="scientific">Marinobacter segnicrescens</name>
    <dbReference type="NCBI Taxonomy" id="430453"/>
    <lineage>
        <taxon>Bacteria</taxon>
        <taxon>Pseudomonadati</taxon>
        <taxon>Pseudomonadota</taxon>
        <taxon>Gammaproteobacteria</taxon>
        <taxon>Pseudomonadales</taxon>
        <taxon>Marinobacteraceae</taxon>
        <taxon>Marinobacter</taxon>
    </lineage>
</organism>
<evidence type="ECO:0000313" key="2">
    <source>
        <dbReference type="EMBL" id="SET57879.1"/>
    </source>
</evidence>
<dbReference type="AlphaFoldDB" id="A0A1I0FIN0"/>
<protein>
    <submittedName>
        <fullName evidence="2">Uncharacterized protein</fullName>
    </submittedName>
</protein>
<accession>A0A1I0FIN0</accession>
<keyword evidence="3" id="KW-1185">Reference proteome</keyword>
<reference evidence="3" key="1">
    <citation type="submission" date="2016-10" db="EMBL/GenBank/DDBJ databases">
        <authorList>
            <person name="Varghese N."/>
            <person name="Submissions S."/>
        </authorList>
    </citation>
    <scope>NUCLEOTIDE SEQUENCE [LARGE SCALE GENOMIC DNA]</scope>
    <source>
        <strain evidence="3">CGMCC 1.6489</strain>
    </source>
</reference>
<evidence type="ECO:0000256" key="1">
    <source>
        <dbReference type="SAM" id="SignalP"/>
    </source>
</evidence>
<evidence type="ECO:0000313" key="3">
    <source>
        <dbReference type="Proteomes" id="UP000198762"/>
    </source>
</evidence>
<name>A0A1I0FIN0_9GAMM</name>
<feature type="chain" id="PRO_5011571607" evidence="1">
    <location>
        <begin position="22"/>
        <end position="267"/>
    </location>
</feature>
<keyword evidence="1" id="KW-0732">Signal</keyword>
<dbReference type="Proteomes" id="UP000198762">
    <property type="component" value="Unassembled WGS sequence"/>
</dbReference>
<sequence length="267" mass="29609">MRCFSVLLLIVTLICSSITFAQSRNRSLPTSPESMEVTLSLKDAYQRMDRIYTSAASMRRIGELYAVLAVREDNQLLLVQCSGGSQPAPDCEPMAQFEGYAASVAAVSYYGSRYGPKVWISTNRAIYVCAFWEKQRPGQPWKNCDKLADLPLSPLNKVAPTIHAAAKWPDRSNASIAWFALPKSLTGSAHSRVYQCYDWTRDASCGMWTKLSTDILTLGADMQASNRVDVWVTTPSGILRCNSADDQQECRSLFGLAPNAPVQLQFK</sequence>